<name>A0A4Y7T609_COPMI</name>
<keyword evidence="2" id="KW-1185">Reference proteome</keyword>
<sequence length="93" mass="10033">MSIDTQVGPIPASASAARGPNRLGFSQAQYNLPCSPRYFRVRQSADIIGQVRGSGPTVMNSQEVSGVLSLCKIFGSLQRAGSSRNSRWAYDVR</sequence>
<dbReference type="EMBL" id="QPFP01000027">
    <property type="protein sequence ID" value="TEB29570.1"/>
    <property type="molecule type" value="Genomic_DNA"/>
</dbReference>
<protein>
    <submittedName>
        <fullName evidence="1">Uncharacterized protein</fullName>
    </submittedName>
</protein>
<organism evidence="1 2">
    <name type="scientific">Coprinellus micaceus</name>
    <name type="common">Glistening ink-cap mushroom</name>
    <name type="synonym">Coprinus micaceus</name>
    <dbReference type="NCBI Taxonomy" id="71717"/>
    <lineage>
        <taxon>Eukaryota</taxon>
        <taxon>Fungi</taxon>
        <taxon>Dikarya</taxon>
        <taxon>Basidiomycota</taxon>
        <taxon>Agaricomycotina</taxon>
        <taxon>Agaricomycetes</taxon>
        <taxon>Agaricomycetidae</taxon>
        <taxon>Agaricales</taxon>
        <taxon>Agaricineae</taxon>
        <taxon>Psathyrellaceae</taxon>
        <taxon>Coprinellus</taxon>
    </lineage>
</organism>
<accession>A0A4Y7T609</accession>
<proteinExistence type="predicted"/>
<comment type="caution">
    <text evidence="1">The sequence shown here is derived from an EMBL/GenBank/DDBJ whole genome shotgun (WGS) entry which is preliminary data.</text>
</comment>
<gene>
    <name evidence="1" type="ORF">FA13DRAFT_1734782</name>
</gene>
<evidence type="ECO:0000313" key="1">
    <source>
        <dbReference type="EMBL" id="TEB29570.1"/>
    </source>
</evidence>
<dbReference type="AlphaFoldDB" id="A0A4Y7T609"/>
<dbReference type="Proteomes" id="UP000298030">
    <property type="component" value="Unassembled WGS sequence"/>
</dbReference>
<reference evidence="1 2" key="1">
    <citation type="journal article" date="2019" name="Nat. Ecol. Evol.">
        <title>Megaphylogeny resolves global patterns of mushroom evolution.</title>
        <authorList>
            <person name="Varga T."/>
            <person name="Krizsan K."/>
            <person name="Foldi C."/>
            <person name="Dima B."/>
            <person name="Sanchez-Garcia M."/>
            <person name="Sanchez-Ramirez S."/>
            <person name="Szollosi G.J."/>
            <person name="Szarkandi J.G."/>
            <person name="Papp V."/>
            <person name="Albert L."/>
            <person name="Andreopoulos W."/>
            <person name="Angelini C."/>
            <person name="Antonin V."/>
            <person name="Barry K.W."/>
            <person name="Bougher N.L."/>
            <person name="Buchanan P."/>
            <person name="Buyck B."/>
            <person name="Bense V."/>
            <person name="Catcheside P."/>
            <person name="Chovatia M."/>
            <person name="Cooper J."/>
            <person name="Damon W."/>
            <person name="Desjardin D."/>
            <person name="Finy P."/>
            <person name="Geml J."/>
            <person name="Haridas S."/>
            <person name="Hughes K."/>
            <person name="Justo A."/>
            <person name="Karasinski D."/>
            <person name="Kautmanova I."/>
            <person name="Kiss B."/>
            <person name="Kocsube S."/>
            <person name="Kotiranta H."/>
            <person name="LaButti K.M."/>
            <person name="Lechner B.E."/>
            <person name="Liimatainen K."/>
            <person name="Lipzen A."/>
            <person name="Lukacs Z."/>
            <person name="Mihaltcheva S."/>
            <person name="Morgado L.N."/>
            <person name="Niskanen T."/>
            <person name="Noordeloos M.E."/>
            <person name="Ohm R.A."/>
            <person name="Ortiz-Santana B."/>
            <person name="Ovrebo C."/>
            <person name="Racz N."/>
            <person name="Riley R."/>
            <person name="Savchenko A."/>
            <person name="Shiryaev A."/>
            <person name="Soop K."/>
            <person name="Spirin V."/>
            <person name="Szebenyi C."/>
            <person name="Tomsovsky M."/>
            <person name="Tulloss R.E."/>
            <person name="Uehling J."/>
            <person name="Grigoriev I.V."/>
            <person name="Vagvolgyi C."/>
            <person name="Papp T."/>
            <person name="Martin F.M."/>
            <person name="Miettinen O."/>
            <person name="Hibbett D.S."/>
            <person name="Nagy L.G."/>
        </authorList>
    </citation>
    <scope>NUCLEOTIDE SEQUENCE [LARGE SCALE GENOMIC DNA]</scope>
    <source>
        <strain evidence="1 2">FP101781</strain>
    </source>
</reference>
<evidence type="ECO:0000313" key="2">
    <source>
        <dbReference type="Proteomes" id="UP000298030"/>
    </source>
</evidence>